<sequence length="129" mass="14239">MESKCNLEGDADLYGLGVRIASYISWLTTVIAYHLDSLIVNCILQLSLLIATIYKIADGTANTGEVYLMKVFGAGGGFAFTMETTIDDRHTSGFGSTLFGDILRSLLLLAYRILSLWFWYHGRNALVGF</sequence>
<dbReference type="OMA" id="FAFTMET"/>
<evidence type="ECO:0000313" key="1">
    <source>
        <dbReference type="EMBL" id="PTD04564.1"/>
    </source>
</evidence>
<dbReference type="OrthoDB" id="3945378at2759"/>
<keyword evidence="2" id="KW-1185">Reference proteome</keyword>
<gene>
    <name evidence="1" type="ORF">FCULG_00000128</name>
</gene>
<evidence type="ECO:0000313" key="2">
    <source>
        <dbReference type="Proteomes" id="UP000241587"/>
    </source>
</evidence>
<comment type="caution">
    <text evidence="1">The sequence shown here is derived from an EMBL/GenBank/DDBJ whole genome shotgun (WGS) entry which is preliminary data.</text>
</comment>
<protein>
    <submittedName>
        <fullName evidence="1">Uncharacterized protein</fullName>
    </submittedName>
</protein>
<reference evidence="1 2" key="1">
    <citation type="submission" date="2018-02" db="EMBL/GenBank/DDBJ databases">
        <title>Fusarium culmorum secondary metabolites in fungal-bacterial-plant interactions.</title>
        <authorList>
            <person name="Schmidt R."/>
        </authorList>
    </citation>
    <scope>NUCLEOTIDE SEQUENCE [LARGE SCALE GENOMIC DNA]</scope>
    <source>
        <strain evidence="1 2">PV</strain>
    </source>
</reference>
<organism evidence="1 2">
    <name type="scientific">Fusarium culmorum</name>
    <dbReference type="NCBI Taxonomy" id="5516"/>
    <lineage>
        <taxon>Eukaryota</taxon>
        <taxon>Fungi</taxon>
        <taxon>Dikarya</taxon>
        <taxon>Ascomycota</taxon>
        <taxon>Pezizomycotina</taxon>
        <taxon>Sordariomycetes</taxon>
        <taxon>Hypocreomycetidae</taxon>
        <taxon>Hypocreales</taxon>
        <taxon>Nectriaceae</taxon>
        <taxon>Fusarium</taxon>
    </lineage>
</organism>
<dbReference type="AlphaFoldDB" id="A0A2T4GLW8"/>
<proteinExistence type="predicted"/>
<dbReference type="Proteomes" id="UP000241587">
    <property type="component" value="Unassembled WGS sequence"/>
</dbReference>
<dbReference type="EMBL" id="PVEM01000012">
    <property type="protein sequence ID" value="PTD04564.1"/>
    <property type="molecule type" value="Genomic_DNA"/>
</dbReference>
<accession>A0A2T4GLW8</accession>
<name>A0A2T4GLW8_FUSCU</name>